<evidence type="ECO:0000313" key="2">
    <source>
        <dbReference type="EMBL" id="OOV34458.1"/>
    </source>
</evidence>
<evidence type="ECO:0000256" key="1">
    <source>
        <dbReference type="SAM" id="MobiDB-lite"/>
    </source>
</evidence>
<accession>A0A1T1D141</accession>
<organism evidence="2 3">
    <name type="scientific">Candidatus Synechococcus spongiarum LMB bulk15N</name>
    <dbReference type="NCBI Taxonomy" id="1943583"/>
    <lineage>
        <taxon>Bacteria</taxon>
        <taxon>Bacillati</taxon>
        <taxon>Cyanobacteriota</taxon>
        <taxon>Cyanophyceae</taxon>
        <taxon>Synechococcales</taxon>
        <taxon>Synechococcaceae</taxon>
        <taxon>Synechococcus</taxon>
    </lineage>
</organism>
<protein>
    <submittedName>
        <fullName evidence="2">Uncharacterized protein</fullName>
    </submittedName>
</protein>
<feature type="non-terminal residue" evidence="2">
    <location>
        <position position="72"/>
    </location>
</feature>
<feature type="compositionally biased region" description="Basic and acidic residues" evidence="1">
    <location>
        <begin position="59"/>
        <end position="72"/>
    </location>
</feature>
<gene>
    <name evidence="2" type="ORF">BV53_05695</name>
</gene>
<sequence>MKPMNKPDPKLVQLGEDLPWDVDGWREDLTVNEDNMKNVAFASGKSTRRSRTIIGPEVQRSRGPEVQRSRGP</sequence>
<evidence type="ECO:0000313" key="3">
    <source>
        <dbReference type="Proteomes" id="UP000242590"/>
    </source>
</evidence>
<dbReference type="AlphaFoldDB" id="A0A1T1D141"/>
<comment type="caution">
    <text evidence="2">The sequence shown here is derived from an EMBL/GenBank/DDBJ whole genome shotgun (WGS) entry which is preliminary data.</text>
</comment>
<dbReference type="EMBL" id="MWLE01000079">
    <property type="protein sequence ID" value="OOV34458.1"/>
    <property type="molecule type" value="Genomic_DNA"/>
</dbReference>
<feature type="region of interest" description="Disordered" evidence="1">
    <location>
        <begin position="43"/>
        <end position="72"/>
    </location>
</feature>
<reference evidence="2 3" key="1">
    <citation type="submission" date="2017-02" db="EMBL/GenBank/DDBJ databases">
        <title>Draft Genome Sequences of 'Candidatus Synechococcus spongiarum', Cyanobacterial Symbionts of the Mediterranean Sponge Aplysina aerophoba from two locations.</title>
        <authorList>
            <person name="Slaby B.M."/>
            <person name="Hentschel U."/>
        </authorList>
    </citation>
    <scope>NUCLEOTIDE SEQUENCE [LARGE SCALE GENOMIC DNA]</scope>
    <source>
        <strain evidence="2">LMB bulk15N</strain>
    </source>
</reference>
<name>A0A1T1D141_9SYNE</name>
<dbReference type="Proteomes" id="UP000242590">
    <property type="component" value="Unassembled WGS sequence"/>
</dbReference>
<proteinExistence type="predicted"/>